<evidence type="ECO:0000313" key="2">
    <source>
        <dbReference type="WBParaSite" id="PS1159_v2.g22098.t1"/>
    </source>
</evidence>
<sequence>MDSHQCYEKDFWLTLIMSLIPNIVKLFLGTSYIVIGALIFQEIDPSLAKESFPDVLLFTFSSVTTIGWGSIVPSNKTGTIFSIFYICCGVPTVFLVLSNFSEMIAEFYWIIIATYKGERELTTDHPHHLPVPIAAMLIFGWSAFGSILFSWIMPDLDYVDTFYFSFISTTTIGLGDISPKTSSLSEAIIIIAYLSFGIIILSSFIASLTVIIRRIHYIGRSFEGAEYVEVYFGGSKFTIAELLEIVSEQFNVTPIQLREVIQELDELINIAVEEPQSENMHRVQGEDVILPPTRENQQYISISVSSKQTNYTSRFSDTEQIKLIQAVGTMCHLSQSGKKSFRSGAPSIIQHYSRTVSNPPIQPHSCIQNAFKKRSLSIENTKFNNQNSE</sequence>
<proteinExistence type="predicted"/>
<accession>A0AC35FZN3</accession>
<organism evidence="1 2">
    <name type="scientific">Panagrolaimus sp. PS1159</name>
    <dbReference type="NCBI Taxonomy" id="55785"/>
    <lineage>
        <taxon>Eukaryota</taxon>
        <taxon>Metazoa</taxon>
        <taxon>Ecdysozoa</taxon>
        <taxon>Nematoda</taxon>
        <taxon>Chromadorea</taxon>
        <taxon>Rhabditida</taxon>
        <taxon>Tylenchina</taxon>
        <taxon>Panagrolaimomorpha</taxon>
        <taxon>Panagrolaimoidea</taxon>
        <taxon>Panagrolaimidae</taxon>
        <taxon>Panagrolaimus</taxon>
    </lineage>
</organism>
<name>A0AC35FZN3_9BILA</name>
<dbReference type="Proteomes" id="UP000887580">
    <property type="component" value="Unplaced"/>
</dbReference>
<evidence type="ECO:0000313" key="1">
    <source>
        <dbReference type="Proteomes" id="UP000887580"/>
    </source>
</evidence>
<protein>
    <submittedName>
        <fullName evidence="2">Potassium channel domain-containing protein</fullName>
    </submittedName>
</protein>
<reference evidence="2" key="1">
    <citation type="submission" date="2022-11" db="UniProtKB">
        <authorList>
            <consortium name="WormBaseParasite"/>
        </authorList>
    </citation>
    <scope>IDENTIFICATION</scope>
</reference>
<dbReference type="WBParaSite" id="PS1159_v2.g22098.t1">
    <property type="protein sequence ID" value="PS1159_v2.g22098.t1"/>
    <property type="gene ID" value="PS1159_v2.g22098"/>
</dbReference>